<dbReference type="GO" id="GO:0006032">
    <property type="term" value="P:chitin catabolic process"/>
    <property type="evidence" value="ECO:0007669"/>
    <property type="project" value="UniProtKB-KW"/>
</dbReference>
<evidence type="ECO:0000256" key="1">
    <source>
        <dbReference type="ARBA" id="ARBA00000822"/>
    </source>
</evidence>
<dbReference type="GO" id="GO:0000272">
    <property type="term" value="P:polysaccharide catabolic process"/>
    <property type="evidence" value="ECO:0007669"/>
    <property type="project" value="UniProtKB-KW"/>
</dbReference>
<dbReference type="PANTHER" id="PTHR42976">
    <property type="entry name" value="BIFUNCTIONAL CHITINASE/LYSOZYME-RELATED"/>
    <property type="match status" value="1"/>
</dbReference>
<keyword evidence="8" id="KW-0326">Glycosidase</keyword>
<keyword evidence="9" id="KW-0624">Polysaccharide degradation</keyword>
<keyword evidence="6" id="KW-0146">Chitin degradation</keyword>
<gene>
    <name evidence="12" type="ORF">F6W96_14385</name>
</gene>
<dbReference type="SUPFAM" id="SSF51445">
    <property type="entry name" value="(Trans)glycosidases"/>
    <property type="match status" value="1"/>
</dbReference>
<keyword evidence="10" id="KW-1133">Transmembrane helix</keyword>
<evidence type="ECO:0000313" key="12">
    <source>
        <dbReference type="EMBL" id="QIS19295.1"/>
    </source>
</evidence>
<dbReference type="FunFam" id="3.20.20.80:FF:000118">
    <property type="entry name" value="Probable bifunctional chitinase/lysozyme"/>
    <property type="match status" value="1"/>
</dbReference>
<dbReference type="EMBL" id="CP046173">
    <property type="protein sequence ID" value="QIS19295.1"/>
    <property type="molecule type" value="Genomic_DNA"/>
</dbReference>
<accession>A0A6G9Z133</accession>
<keyword evidence="10" id="KW-0812">Transmembrane</keyword>
<dbReference type="CDD" id="cd06543">
    <property type="entry name" value="GH18_PF-ChiA-like"/>
    <property type="match status" value="1"/>
</dbReference>
<dbReference type="Gene3D" id="3.20.20.80">
    <property type="entry name" value="Glycosidases"/>
    <property type="match status" value="1"/>
</dbReference>
<dbReference type="InterPro" id="IPR001223">
    <property type="entry name" value="Glyco_hydro18_cat"/>
</dbReference>
<evidence type="ECO:0000256" key="10">
    <source>
        <dbReference type="SAM" id="Phobius"/>
    </source>
</evidence>
<evidence type="ECO:0000256" key="7">
    <source>
        <dbReference type="ARBA" id="ARBA00023277"/>
    </source>
</evidence>
<evidence type="ECO:0000256" key="5">
    <source>
        <dbReference type="ARBA" id="ARBA00022801"/>
    </source>
</evidence>
<feature type="transmembrane region" description="Helical" evidence="10">
    <location>
        <begin position="75"/>
        <end position="94"/>
    </location>
</feature>
<dbReference type="PROSITE" id="PS51910">
    <property type="entry name" value="GH18_2"/>
    <property type="match status" value="1"/>
</dbReference>
<evidence type="ECO:0000256" key="9">
    <source>
        <dbReference type="ARBA" id="ARBA00023326"/>
    </source>
</evidence>
<keyword evidence="10" id="KW-0472">Membrane</keyword>
<evidence type="ECO:0000256" key="8">
    <source>
        <dbReference type="ARBA" id="ARBA00023295"/>
    </source>
</evidence>
<name>A0A6G9Z133_9NOCA</name>
<feature type="domain" description="GH18" evidence="11">
    <location>
        <begin position="110"/>
        <end position="389"/>
    </location>
</feature>
<evidence type="ECO:0000256" key="6">
    <source>
        <dbReference type="ARBA" id="ARBA00023024"/>
    </source>
</evidence>
<evidence type="ECO:0000256" key="3">
    <source>
        <dbReference type="ARBA" id="ARBA00022669"/>
    </source>
</evidence>
<proteinExistence type="predicted"/>
<sequence length="406" mass="41959">MRISAARKNSKICLRVFVSDRMSGLAIPFACKFSETFANAVGRQYRDAIFTASLAHEGPGYTRLMRGNHVFKSSLRILLFVSSVAVATVLGGVAKESVASPPGASPPPQRATAAAFSPYVDTSMYPAFDLLAASSASGVNHFNLAFIIEGGQCDPKWGGTTDLGQNPTANQIGALRAAGGDVRISFGGEAGIELAQSCGSVADLKAAYEKVITSTGVQSLDFDIEGAAVADQASNTKRNQAIAQIQQDYPGLQVSFTLPVMPEGLTQDGVNLLSDAVSNGVKFTAVNIMTMDYGGGYTGDMGAYATQAATASQAQVAQVLGTSDAWAAIAVTPMIGVNDVAGETFTLDDGATVAGFASSHGLAWTSMWSAGRDKQCPSGMAASPSCSGVPQDPWAFSKAFSAAGRQ</sequence>
<keyword evidence="4" id="KW-0732">Signal</keyword>
<dbReference type="InterPro" id="IPR052750">
    <property type="entry name" value="GH18_Chitinase"/>
</dbReference>
<dbReference type="GO" id="GO:0008843">
    <property type="term" value="F:endochitinase activity"/>
    <property type="evidence" value="ECO:0007669"/>
    <property type="project" value="UniProtKB-EC"/>
</dbReference>
<organism evidence="12 13">
    <name type="scientific">Nocardia terpenica</name>
    <dbReference type="NCBI Taxonomy" id="455432"/>
    <lineage>
        <taxon>Bacteria</taxon>
        <taxon>Bacillati</taxon>
        <taxon>Actinomycetota</taxon>
        <taxon>Actinomycetes</taxon>
        <taxon>Mycobacteriales</taxon>
        <taxon>Nocardiaceae</taxon>
        <taxon>Nocardia</taxon>
    </lineage>
</organism>
<keyword evidence="3" id="KW-0147">Chitin-binding</keyword>
<dbReference type="Proteomes" id="UP000500953">
    <property type="component" value="Chromosome"/>
</dbReference>
<evidence type="ECO:0000256" key="2">
    <source>
        <dbReference type="ARBA" id="ARBA00012729"/>
    </source>
</evidence>
<evidence type="ECO:0000259" key="11">
    <source>
        <dbReference type="PROSITE" id="PS51910"/>
    </source>
</evidence>
<dbReference type="EC" id="3.2.1.14" evidence="2"/>
<protein>
    <recommendedName>
        <fullName evidence="2">chitinase</fullName>
        <ecNumber evidence="2">3.2.1.14</ecNumber>
    </recommendedName>
</protein>
<evidence type="ECO:0000313" key="13">
    <source>
        <dbReference type="Proteomes" id="UP000500953"/>
    </source>
</evidence>
<keyword evidence="7" id="KW-0119">Carbohydrate metabolism</keyword>
<dbReference type="PANTHER" id="PTHR42976:SF1">
    <property type="entry name" value="GH18 DOMAIN-CONTAINING PROTEIN-RELATED"/>
    <property type="match status" value="1"/>
</dbReference>
<keyword evidence="5" id="KW-0378">Hydrolase</keyword>
<dbReference type="AlphaFoldDB" id="A0A6G9Z133"/>
<dbReference type="InterPro" id="IPR017853">
    <property type="entry name" value="GH"/>
</dbReference>
<evidence type="ECO:0000256" key="4">
    <source>
        <dbReference type="ARBA" id="ARBA00022729"/>
    </source>
</evidence>
<comment type="catalytic activity">
    <reaction evidence="1">
        <text>Random endo-hydrolysis of N-acetyl-beta-D-glucosaminide (1-&gt;4)-beta-linkages in chitin and chitodextrins.</text>
        <dbReference type="EC" id="3.2.1.14"/>
    </reaction>
</comment>
<dbReference type="GO" id="GO:0008061">
    <property type="term" value="F:chitin binding"/>
    <property type="evidence" value="ECO:0007669"/>
    <property type="project" value="UniProtKB-KW"/>
</dbReference>
<reference evidence="12 13" key="1">
    <citation type="journal article" date="2019" name="ACS Chem. Biol.">
        <title>Identification and Mobilization of a Cryptic Antibiotic Biosynthesis Gene Locus from a Human-Pathogenic Nocardia Isolate.</title>
        <authorList>
            <person name="Herisse M."/>
            <person name="Ishida K."/>
            <person name="Porter J.L."/>
            <person name="Howden B."/>
            <person name="Hertweck C."/>
            <person name="Stinear T.P."/>
            <person name="Pidot S.J."/>
        </authorList>
    </citation>
    <scope>NUCLEOTIDE SEQUENCE [LARGE SCALE GENOMIC DNA]</scope>
    <source>
        <strain evidence="12 13">AUSMDU00012715</strain>
    </source>
</reference>